<protein>
    <submittedName>
        <fullName evidence="4">Uncharacterized protein</fullName>
    </submittedName>
</protein>
<feature type="compositionally biased region" description="Acidic residues" evidence="1">
    <location>
        <begin position="152"/>
        <end position="174"/>
    </location>
</feature>
<evidence type="ECO:0000313" key="4">
    <source>
        <dbReference type="EMBL" id="NOL43860.1"/>
    </source>
</evidence>
<dbReference type="EMBL" id="JACHKF010000001">
    <property type="protein sequence ID" value="MBB6570718.1"/>
    <property type="molecule type" value="Genomic_DNA"/>
</dbReference>
<dbReference type="Proteomes" id="UP000553957">
    <property type="component" value="Unassembled WGS sequence"/>
</dbReference>
<feature type="transmembrane region" description="Helical" evidence="2">
    <location>
        <begin position="62"/>
        <end position="84"/>
    </location>
</feature>
<sequence length="205" mass="21837">MLTNQVSVVPSSVVAAESTFEDAQRTVAYLRSYGMEAGSLEVVGAELRLSRRPAAVPVVRRTFASAGAGALIGVLSGVFVTLVAETTMSGFAVLLWGFVYGALIGAMWGLFQGLVRNRPDAPLVETIVPSYYEVRSHVDDVPVALSLLGVEPEPEPAYEPEPEPQPEPVAEVEPEPQPAVQPPVAAKHPPVKKARGRKRKTAQGV</sequence>
<dbReference type="AlphaFoldDB" id="A0A7Y4L3T2"/>
<dbReference type="EMBL" id="JABJRC010000007">
    <property type="protein sequence ID" value="NOL43860.1"/>
    <property type="molecule type" value="Genomic_DNA"/>
</dbReference>
<feature type="region of interest" description="Disordered" evidence="1">
    <location>
        <begin position="152"/>
        <end position="205"/>
    </location>
</feature>
<reference evidence="3 6" key="2">
    <citation type="submission" date="2020-08" db="EMBL/GenBank/DDBJ databases">
        <title>Sequencing the genomes of 1000 actinobacteria strains.</title>
        <authorList>
            <person name="Klenk H.-P."/>
        </authorList>
    </citation>
    <scope>NUCLEOTIDE SEQUENCE [LARGE SCALE GENOMIC DNA]</scope>
    <source>
        <strain evidence="3 6">DSM 15626</strain>
    </source>
</reference>
<evidence type="ECO:0000256" key="1">
    <source>
        <dbReference type="SAM" id="MobiDB-lite"/>
    </source>
</evidence>
<name>A0A7Y4L3T2_9ACTN</name>
<feature type="compositionally biased region" description="Basic residues" evidence="1">
    <location>
        <begin position="189"/>
        <end position="205"/>
    </location>
</feature>
<dbReference type="Proteomes" id="UP000534306">
    <property type="component" value="Unassembled WGS sequence"/>
</dbReference>
<keyword evidence="5" id="KW-1185">Reference proteome</keyword>
<keyword evidence="2" id="KW-0812">Transmembrane</keyword>
<gene>
    <name evidence="3" type="ORF">HNR71_006355</name>
    <name evidence="4" type="ORF">HPO96_26790</name>
</gene>
<evidence type="ECO:0000313" key="5">
    <source>
        <dbReference type="Proteomes" id="UP000534306"/>
    </source>
</evidence>
<dbReference type="RefSeq" id="WP_171677103.1">
    <property type="nucleotide sequence ID" value="NZ_BAAAGT010000011.1"/>
</dbReference>
<keyword evidence="2" id="KW-1133">Transmembrane helix</keyword>
<proteinExistence type="predicted"/>
<reference evidence="4 5" key="1">
    <citation type="submission" date="2020-05" db="EMBL/GenBank/DDBJ databases">
        <title>Genome sequence of Kribbella sandramycini ATCC 39419.</title>
        <authorList>
            <person name="Maclea K.S."/>
            <person name="Fair J.L."/>
        </authorList>
    </citation>
    <scope>NUCLEOTIDE SEQUENCE [LARGE SCALE GENOMIC DNA]</scope>
    <source>
        <strain evidence="4 5">ATCC 39419</strain>
    </source>
</reference>
<comment type="caution">
    <text evidence="4">The sequence shown here is derived from an EMBL/GenBank/DDBJ whole genome shotgun (WGS) entry which is preliminary data.</text>
</comment>
<accession>A0A7Y4L3T2</accession>
<evidence type="ECO:0000256" key="2">
    <source>
        <dbReference type="SAM" id="Phobius"/>
    </source>
</evidence>
<evidence type="ECO:0000313" key="6">
    <source>
        <dbReference type="Proteomes" id="UP000553957"/>
    </source>
</evidence>
<keyword evidence="2" id="KW-0472">Membrane</keyword>
<feature type="transmembrane region" description="Helical" evidence="2">
    <location>
        <begin position="90"/>
        <end position="111"/>
    </location>
</feature>
<evidence type="ECO:0000313" key="3">
    <source>
        <dbReference type="EMBL" id="MBB6570718.1"/>
    </source>
</evidence>
<organism evidence="4 5">
    <name type="scientific">Kribbella sandramycini</name>
    <dbReference type="NCBI Taxonomy" id="60450"/>
    <lineage>
        <taxon>Bacteria</taxon>
        <taxon>Bacillati</taxon>
        <taxon>Actinomycetota</taxon>
        <taxon>Actinomycetes</taxon>
        <taxon>Propionibacteriales</taxon>
        <taxon>Kribbellaceae</taxon>
        <taxon>Kribbella</taxon>
    </lineage>
</organism>